<feature type="compositionally biased region" description="Basic and acidic residues" evidence="28">
    <location>
        <begin position="1302"/>
        <end position="1321"/>
    </location>
</feature>
<dbReference type="PANTHER" id="PTHR11946:SF71">
    <property type="entry name" value="VALINE--TRNA LIGASE, MITOCHONDRIAL"/>
    <property type="match status" value="1"/>
</dbReference>
<dbReference type="GO" id="GO:0000139">
    <property type="term" value="C:Golgi membrane"/>
    <property type="evidence" value="ECO:0007669"/>
    <property type="project" value="UniProtKB-SubCell"/>
</dbReference>
<evidence type="ECO:0000256" key="14">
    <source>
        <dbReference type="ARBA" id="ARBA00022840"/>
    </source>
</evidence>
<feature type="compositionally biased region" description="Low complexity" evidence="28">
    <location>
        <begin position="28"/>
        <end position="52"/>
    </location>
</feature>
<comment type="caution">
    <text evidence="32">The sequence shown here is derived from an EMBL/GenBank/DDBJ whole genome shotgun (WGS) entry which is preliminary data.</text>
</comment>
<keyword evidence="12" id="KW-0479">Metal-binding</keyword>
<dbReference type="PRINTS" id="PR00986">
    <property type="entry name" value="TRNASYNTHVAL"/>
</dbReference>
<evidence type="ECO:0000256" key="16">
    <source>
        <dbReference type="ARBA" id="ARBA00022946"/>
    </source>
</evidence>
<dbReference type="InterPro" id="IPR033705">
    <property type="entry name" value="Anticodon_Ia_Val"/>
</dbReference>
<evidence type="ECO:0000256" key="23">
    <source>
        <dbReference type="ARBA" id="ARBA00023211"/>
    </source>
</evidence>
<organism evidence="32 33">
    <name type="scientific">Hemibagrus guttatus</name>
    <dbReference type="NCBI Taxonomy" id="175788"/>
    <lineage>
        <taxon>Eukaryota</taxon>
        <taxon>Metazoa</taxon>
        <taxon>Chordata</taxon>
        <taxon>Craniata</taxon>
        <taxon>Vertebrata</taxon>
        <taxon>Euteleostomi</taxon>
        <taxon>Actinopterygii</taxon>
        <taxon>Neopterygii</taxon>
        <taxon>Teleostei</taxon>
        <taxon>Ostariophysi</taxon>
        <taxon>Siluriformes</taxon>
        <taxon>Bagridae</taxon>
        <taxon>Hemibagrus</taxon>
    </lineage>
</organism>
<evidence type="ECO:0000256" key="4">
    <source>
        <dbReference type="ARBA" id="ARBA00004922"/>
    </source>
</evidence>
<evidence type="ECO:0000256" key="5">
    <source>
        <dbReference type="ARBA" id="ARBA00005594"/>
    </source>
</evidence>
<keyword evidence="8" id="KW-0436">Ligase</keyword>
<dbReference type="Gene3D" id="3.90.740.10">
    <property type="entry name" value="Valyl/Leucyl/Isoleucyl-tRNA synthetase, editing domain"/>
    <property type="match status" value="1"/>
</dbReference>
<evidence type="ECO:0000256" key="20">
    <source>
        <dbReference type="ARBA" id="ARBA00023128"/>
    </source>
</evidence>
<evidence type="ECO:0000256" key="17">
    <source>
        <dbReference type="ARBA" id="ARBA00022968"/>
    </source>
</evidence>
<evidence type="ECO:0000256" key="24">
    <source>
        <dbReference type="ARBA" id="ARBA00029936"/>
    </source>
</evidence>
<feature type="transmembrane region" description="Helical" evidence="29">
    <location>
        <begin position="1177"/>
        <end position="1198"/>
    </location>
</feature>
<keyword evidence="10" id="KW-0808">Transferase</keyword>
<dbReference type="Gene3D" id="3.90.550.10">
    <property type="entry name" value="Spore Coat Polysaccharide Biosynthesis Protein SpsA, Chain A"/>
    <property type="match status" value="1"/>
</dbReference>
<evidence type="ECO:0000259" key="31">
    <source>
        <dbReference type="Pfam" id="PF08264"/>
    </source>
</evidence>
<evidence type="ECO:0000256" key="25">
    <source>
        <dbReference type="ARBA" id="ARBA00040837"/>
    </source>
</evidence>
<gene>
    <name evidence="32" type="ORF">QTP70_019530</name>
</gene>
<dbReference type="SUPFAM" id="SSF52374">
    <property type="entry name" value="Nucleotidylyl transferase"/>
    <property type="match status" value="1"/>
</dbReference>
<keyword evidence="9" id="KW-0328">Glycosyltransferase</keyword>
<evidence type="ECO:0000256" key="12">
    <source>
        <dbReference type="ARBA" id="ARBA00022723"/>
    </source>
</evidence>
<dbReference type="InterPro" id="IPR009008">
    <property type="entry name" value="Val/Leu/Ile-tRNA-synth_edit"/>
</dbReference>
<evidence type="ECO:0000256" key="2">
    <source>
        <dbReference type="ARBA" id="ARBA00004173"/>
    </source>
</evidence>
<feature type="region of interest" description="Disordered" evidence="28">
    <location>
        <begin position="1346"/>
        <end position="1373"/>
    </location>
</feature>
<dbReference type="CDD" id="cd00817">
    <property type="entry name" value="ValRS_core"/>
    <property type="match status" value="1"/>
</dbReference>
<reference evidence="32" key="1">
    <citation type="submission" date="2023-06" db="EMBL/GenBank/DDBJ databases">
        <title>Male Hemibagrus guttatus genome.</title>
        <authorList>
            <person name="Bian C."/>
        </authorList>
    </citation>
    <scope>NUCLEOTIDE SEQUENCE</scope>
    <source>
        <strain evidence="32">Male_cb2023</strain>
        <tissue evidence="32">Muscle</tissue>
    </source>
</reference>
<dbReference type="InterPro" id="IPR001412">
    <property type="entry name" value="aa-tRNA-synth_I_CS"/>
</dbReference>
<evidence type="ECO:0000256" key="27">
    <source>
        <dbReference type="ARBA" id="ARBA00047552"/>
    </source>
</evidence>
<dbReference type="GO" id="GO:0005739">
    <property type="term" value="C:mitochondrion"/>
    <property type="evidence" value="ECO:0007669"/>
    <property type="project" value="UniProtKB-SubCell"/>
</dbReference>
<keyword evidence="16" id="KW-0809">Transit peptide</keyword>
<comment type="pathway">
    <text evidence="4">Protein modification; protein glycosylation.</text>
</comment>
<dbReference type="GO" id="GO:0005524">
    <property type="term" value="F:ATP binding"/>
    <property type="evidence" value="ECO:0007669"/>
    <property type="project" value="UniProtKB-KW"/>
</dbReference>
<keyword evidence="33" id="KW-1185">Reference proteome</keyword>
<dbReference type="PROSITE" id="PS00178">
    <property type="entry name" value="AA_TRNA_LIGASE_I"/>
    <property type="match status" value="1"/>
</dbReference>
<dbReference type="InterPro" id="IPR002300">
    <property type="entry name" value="aa-tRNA-synth_Ia"/>
</dbReference>
<feature type="non-terminal residue" evidence="32">
    <location>
        <position position="1688"/>
    </location>
</feature>
<keyword evidence="23" id="KW-0464">Manganese</keyword>
<keyword evidence="17" id="KW-0735">Signal-anchor</keyword>
<evidence type="ECO:0000256" key="15">
    <source>
        <dbReference type="ARBA" id="ARBA00022917"/>
    </source>
</evidence>
<evidence type="ECO:0000259" key="30">
    <source>
        <dbReference type="Pfam" id="PF00133"/>
    </source>
</evidence>
<feature type="domain" description="Aminoacyl-tRNA synthetase class Ia" evidence="30">
    <location>
        <begin position="123"/>
        <end position="760"/>
    </location>
</feature>
<feature type="region of interest" description="Disordered" evidence="28">
    <location>
        <begin position="28"/>
        <end position="63"/>
    </location>
</feature>
<dbReference type="FunFam" id="3.40.50.620:FF:000120">
    <property type="entry name" value="Valine--tRNA ligase, mitochondrial"/>
    <property type="match status" value="1"/>
</dbReference>
<dbReference type="EMBL" id="JAUCMX010000028">
    <property type="protein sequence ID" value="KAK3508306.1"/>
    <property type="molecule type" value="Genomic_DNA"/>
</dbReference>
<evidence type="ECO:0000256" key="19">
    <source>
        <dbReference type="ARBA" id="ARBA00023034"/>
    </source>
</evidence>
<keyword evidence="18 29" id="KW-1133">Transmembrane helix</keyword>
<keyword evidence="21 29" id="KW-0472">Membrane</keyword>
<feature type="transmembrane region" description="Helical" evidence="29">
    <location>
        <begin position="1210"/>
        <end position="1231"/>
    </location>
</feature>
<keyword evidence="19" id="KW-0333">Golgi apparatus</keyword>
<dbReference type="CDD" id="cd07962">
    <property type="entry name" value="Anticodon_Ia_Val"/>
    <property type="match status" value="1"/>
</dbReference>
<dbReference type="FunFam" id="3.90.550.10:FF:000055">
    <property type="entry name" value="Alpha-1,3-mannosyl-glycoprotein 2-beta-N-acetylglucosaminyltransferase"/>
    <property type="match status" value="1"/>
</dbReference>
<dbReference type="Pfam" id="PF03071">
    <property type="entry name" value="GNT-I"/>
    <property type="match status" value="1"/>
</dbReference>
<dbReference type="Pfam" id="PF08264">
    <property type="entry name" value="Anticodon_1"/>
    <property type="match status" value="1"/>
</dbReference>
<dbReference type="InterPro" id="IPR013155">
    <property type="entry name" value="M/V/L/I-tRNA-synth_anticd-bd"/>
</dbReference>
<keyword evidence="22" id="KW-0030">Aminoacyl-tRNA synthetase</keyword>
<dbReference type="SUPFAM" id="SSF50677">
    <property type="entry name" value="ValRS/IleRS/LeuRS editing domain"/>
    <property type="match status" value="1"/>
</dbReference>
<keyword evidence="15" id="KW-0648">Protein biosynthesis</keyword>
<evidence type="ECO:0000256" key="26">
    <source>
        <dbReference type="ARBA" id="ARBA00043854"/>
    </source>
</evidence>
<dbReference type="InterPro" id="IPR009080">
    <property type="entry name" value="tRNAsynth_Ia_anticodon-bd"/>
</dbReference>
<dbReference type="GO" id="GO:0004832">
    <property type="term" value="F:valine-tRNA ligase activity"/>
    <property type="evidence" value="ECO:0007669"/>
    <property type="project" value="UniProtKB-EC"/>
</dbReference>
<dbReference type="GO" id="GO:0005829">
    <property type="term" value="C:cytosol"/>
    <property type="evidence" value="ECO:0007669"/>
    <property type="project" value="TreeGrafter"/>
</dbReference>
<evidence type="ECO:0000256" key="1">
    <source>
        <dbReference type="ARBA" id="ARBA00001936"/>
    </source>
</evidence>
<feature type="region of interest" description="Disordered" evidence="28">
    <location>
        <begin position="1242"/>
        <end position="1261"/>
    </location>
</feature>
<feature type="compositionally biased region" description="Basic and acidic residues" evidence="28">
    <location>
        <begin position="1353"/>
        <end position="1365"/>
    </location>
</feature>
<dbReference type="GO" id="GO:0002161">
    <property type="term" value="F:aminoacyl-tRNA deacylase activity"/>
    <property type="evidence" value="ECO:0007669"/>
    <property type="project" value="InterPro"/>
</dbReference>
<dbReference type="Pfam" id="PF00133">
    <property type="entry name" value="tRNA-synt_1"/>
    <property type="match status" value="1"/>
</dbReference>
<dbReference type="SUPFAM" id="SSF47323">
    <property type="entry name" value="Anticodon-binding domain of a subclass of class I aminoacyl-tRNA synthetases"/>
    <property type="match status" value="1"/>
</dbReference>
<dbReference type="InterPro" id="IPR002303">
    <property type="entry name" value="Valyl-tRNA_ligase"/>
</dbReference>
<dbReference type="HAMAP" id="MF_02004">
    <property type="entry name" value="Val_tRNA_synth_type1"/>
    <property type="match status" value="1"/>
</dbReference>
<dbReference type="GO" id="GO:0046872">
    <property type="term" value="F:metal ion binding"/>
    <property type="evidence" value="ECO:0007669"/>
    <property type="project" value="UniProtKB-KW"/>
</dbReference>
<evidence type="ECO:0000256" key="22">
    <source>
        <dbReference type="ARBA" id="ARBA00023146"/>
    </source>
</evidence>
<comment type="similarity">
    <text evidence="6">Belongs to the glycosyltransferase 13 family.</text>
</comment>
<comment type="subcellular location">
    <subcellularLocation>
        <location evidence="3">Golgi apparatus membrane</location>
        <topology evidence="3">Single-pass type II membrane protein</topology>
    </subcellularLocation>
    <subcellularLocation>
        <location evidence="2">Mitochondrion</location>
    </subcellularLocation>
</comment>
<evidence type="ECO:0000256" key="29">
    <source>
        <dbReference type="SAM" id="Phobius"/>
    </source>
</evidence>
<evidence type="ECO:0000256" key="11">
    <source>
        <dbReference type="ARBA" id="ARBA00022692"/>
    </source>
</evidence>
<dbReference type="GO" id="GO:0006438">
    <property type="term" value="P:valyl-tRNA aminoacylation"/>
    <property type="evidence" value="ECO:0007669"/>
    <property type="project" value="InterPro"/>
</dbReference>
<evidence type="ECO:0000256" key="8">
    <source>
        <dbReference type="ARBA" id="ARBA00022598"/>
    </source>
</evidence>
<keyword evidence="11 29" id="KW-0812">Transmembrane</keyword>
<dbReference type="InterPro" id="IPR014729">
    <property type="entry name" value="Rossmann-like_a/b/a_fold"/>
</dbReference>
<sequence length="1688" mass="192368">VMWRSTWGRCFRPGSGVWCTAWRRRLSSPPSSTSSSSSSSSSSSQPSQPLRSQSEKAKRKQKRETAILSSVGYNVQNDVESIGMKWTEKEKITYTAAFMPGEKKDTTLPLPQSYSPEYVESCWYQWWEQQGFFSPEKHSEMPQAVDKYFSLCIPPPNVTGTLHLGHALTVAIEDALARWQRMHGRRVLWVPGCDHAGIATQSVVERRLLQEHGKRRQDYSREEFLQEVWRWKNEKGDEIYRQLKKLGASLDWSRACFTMDTSFSSAVTEAFVRMCDSGLIYRSESLVNWSCALESAISDIEVDSKQLSGRTLLSVPGYQRKIEFGTMVTFAYLLEGQQGEIAVSTTRPETMLGDVAIAVHPDDPRYQALHGKQCRHPFTDRLLPIITDTKVDMKLGTGAVKLTPAHDHTDFLLSKRHSLPRLTVIDGDGTMTSLCGQWLEGVKRFDARERVISALMERKLFRGKTENAMTLPICSRSGDVIEPLLKKQWFVRCEDMAQKAIQAVDDGELEIIPHFYTKTWKNWLANISDWCISRQLWWGHQIPAYRVTSPHSPSQEERWVWGQSESEARERAAADLGVDPNAVVLIRDPDVLDTWFSSALFPFAMLGWPEQTEDLKQFYPNTILETGSDLIFFWVARMVMLGTELTGQLPFKKVLFHSLVRDKHGRKMSKSLGNVIDPLDVISGVSLEMLYNMLCERIDQTLKTSRKSDGRKLGYKRERGLLWKHRSKKDFPKGIPECGTDALRFALCSYKAQGEDISMSVSHVLSCRHFCNKMWQTVRFTLGALKDLQGALPLEETFAVSRIDRWICSRLYSTVIQCDKGFESYELHTVTSALHSFWLHSLCDVYLECIKPVLKQDVIENEARNEEKQIATAVLYHCVSISLRLLSPFMPFLTEELWQRLQPYSPNPTTAPCSVCVQPYPTASQLRHWYFPEEETDFPLVQEVVRVARSLRAQCHMTKERPDMWAVCTADQAQTLHSFRHAICILGRISNLYLHCPQEGTSSLPFSSAPPPHEASIVGVTDHSVQLHLDVQGCSDSNKHMIQLSQLRKKILFKLNQFLSRTKVPDYTEKVPEHIQHETGNKHSFCLNFQCPLASFLIRSSLHPSTTGLFADEVSTNALREGFPELFNVDMAGRSPFSSIEQSRREYALCSVIRSIIQRVRNGIYDSAKIFVPYPAMISHSSTIMMSSVAFSSLRSLLWCHWAMVRKKGSLILCGAVLFIAWNALLLLFLWGRPPIGRLGDGGGAEPGAGEEWQAGKGKRGGANGLAGVVIRLAEEVESELETQKKLLKQIQSHRSLWEQSKDLNKKEAEDARDKKDELKEPQQLPHLPTLAGNEMIVKNKQVAVVTNPPPDTKQDKKSDNDKPLNKNNVDLTAPSPKTVIPILVIACDRVTVKRSLDKLIQYRPSVELHPIIVSQDCGHADTARVIGSYGSQVTHISQPDLSNVPVRPDHRKFQGYYKIARHYKWALNQVFNTFGYSTVVIVEDDLEVAPDFFEYFRALHPILLSDPTLWCISAWNDNGRDGLVNPGKPELLYRTDFFPGLGWMLLKEVWAELEPKWPKAFWDDWMRHPEQRKDRSCIRPEISRTMTFGRKGVSLGQFFDQYLRYIKLNTEFVPFTKQDLSYLVREHYDKDFDREVYSAPLVKVEELQPGGSLQGSGPFRVQYSSRDSFKSISIPVRDEKMHNKHVS</sequence>
<dbReference type="InterPro" id="IPR029044">
    <property type="entry name" value="Nucleotide-diphossugar_trans"/>
</dbReference>
<comment type="function">
    <text evidence="26">Catalyzes the attachment of valine to tRNA(Val) in a two-step reaction: valine is first activated by ATP to form Val-AMP and then transferred to the acceptor end of tRNA(Val).</text>
</comment>
<dbReference type="PANTHER" id="PTHR11946">
    <property type="entry name" value="VALYL-TRNA SYNTHETASES"/>
    <property type="match status" value="1"/>
</dbReference>
<evidence type="ECO:0000313" key="33">
    <source>
        <dbReference type="Proteomes" id="UP001274896"/>
    </source>
</evidence>
<evidence type="ECO:0000256" key="21">
    <source>
        <dbReference type="ARBA" id="ARBA00023136"/>
    </source>
</evidence>
<evidence type="ECO:0000256" key="3">
    <source>
        <dbReference type="ARBA" id="ARBA00004323"/>
    </source>
</evidence>
<accession>A0AAE0UJK1</accession>
<evidence type="ECO:0000256" key="28">
    <source>
        <dbReference type="SAM" id="MobiDB-lite"/>
    </source>
</evidence>
<comment type="catalytic activity">
    <reaction evidence="27">
        <text>tRNA(Val) + L-valine + ATP = L-valyl-tRNA(Val) + AMP + diphosphate</text>
        <dbReference type="Rhea" id="RHEA:10704"/>
        <dbReference type="Rhea" id="RHEA-COMP:9672"/>
        <dbReference type="Rhea" id="RHEA-COMP:9708"/>
        <dbReference type="ChEBI" id="CHEBI:30616"/>
        <dbReference type="ChEBI" id="CHEBI:33019"/>
        <dbReference type="ChEBI" id="CHEBI:57762"/>
        <dbReference type="ChEBI" id="CHEBI:78442"/>
        <dbReference type="ChEBI" id="CHEBI:78537"/>
        <dbReference type="ChEBI" id="CHEBI:456215"/>
        <dbReference type="EC" id="6.1.1.9"/>
    </reaction>
</comment>
<dbReference type="Gene3D" id="3.40.50.620">
    <property type="entry name" value="HUPs"/>
    <property type="match status" value="2"/>
</dbReference>
<feature type="domain" description="Methionyl/Valyl/Leucyl/Isoleucyl-tRNA synthetase anticodon-binding" evidence="31">
    <location>
        <begin position="804"/>
        <end position="962"/>
    </location>
</feature>
<dbReference type="Proteomes" id="UP001274896">
    <property type="component" value="Unassembled WGS sequence"/>
</dbReference>
<dbReference type="InterPro" id="IPR004139">
    <property type="entry name" value="Glyco_trans_13"/>
</dbReference>
<evidence type="ECO:0000256" key="6">
    <source>
        <dbReference type="ARBA" id="ARBA00006492"/>
    </source>
</evidence>
<protein>
    <recommendedName>
        <fullName evidence="25">Valine--tRNA ligase, mitochondrial</fullName>
        <ecNumber evidence="7">6.1.1.9</ecNumber>
    </recommendedName>
    <alternativeName>
        <fullName evidence="24">Valyl-tRNA synthetase</fullName>
    </alternativeName>
</protein>
<evidence type="ECO:0000256" key="18">
    <source>
        <dbReference type="ARBA" id="ARBA00022989"/>
    </source>
</evidence>
<evidence type="ECO:0000256" key="9">
    <source>
        <dbReference type="ARBA" id="ARBA00022676"/>
    </source>
</evidence>
<evidence type="ECO:0000256" key="7">
    <source>
        <dbReference type="ARBA" id="ARBA00013169"/>
    </source>
</evidence>
<dbReference type="NCBIfam" id="NF004349">
    <property type="entry name" value="PRK05729.1"/>
    <property type="match status" value="1"/>
</dbReference>
<keyword evidence="14" id="KW-0067">ATP-binding</keyword>
<keyword evidence="13" id="KW-0547">Nucleotide-binding</keyword>
<dbReference type="GO" id="GO:0008375">
    <property type="term" value="F:acetylglucosaminyltransferase activity"/>
    <property type="evidence" value="ECO:0007669"/>
    <property type="project" value="InterPro"/>
</dbReference>
<feature type="region of interest" description="Disordered" evidence="28">
    <location>
        <begin position="1302"/>
        <end position="1333"/>
    </location>
</feature>
<keyword evidence="20" id="KW-0496">Mitochondrion</keyword>
<dbReference type="EC" id="6.1.1.9" evidence="7"/>
<evidence type="ECO:0000313" key="32">
    <source>
        <dbReference type="EMBL" id="KAK3508306.1"/>
    </source>
</evidence>
<dbReference type="Gene3D" id="1.10.730.10">
    <property type="entry name" value="Isoleucyl-tRNA Synthetase, Domain 1"/>
    <property type="match status" value="1"/>
</dbReference>
<dbReference type="CDD" id="cd02514">
    <property type="entry name" value="GT13_GLCNAC-TI"/>
    <property type="match status" value="1"/>
</dbReference>
<dbReference type="SUPFAM" id="SSF53448">
    <property type="entry name" value="Nucleotide-diphospho-sugar transferases"/>
    <property type="match status" value="1"/>
</dbReference>
<comment type="cofactor">
    <cofactor evidence="1">
        <name>Mn(2+)</name>
        <dbReference type="ChEBI" id="CHEBI:29035"/>
    </cofactor>
</comment>
<name>A0AAE0UJK1_9TELE</name>
<dbReference type="FunFam" id="1.10.730.10:FF:000019">
    <property type="entry name" value="Valine--tRNA ligase, mitochondrial"/>
    <property type="match status" value="1"/>
</dbReference>
<evidence type="ECO:0000256" key="13">
    <source>
        <dbReference type="ARBA" id="ARBA00022741"/>
    </source>
</evidence>
<dbReference type="NCBIfam" id="TIGR00422">
    <property type="entry name" value="valS"/>
    <property type="match status" value="1"/>
</dbReference>
<evidence type="ECO:0000256" key="10">
    <source>
        <dbReference type="ARBA" id="ARBA00022679"/>
    </source>
</evidence>
<dbReference type="FunFam" id="3.40.50.620:FF:000020">
    <property type="entry name" value="Valine--tRNA ligase, mitochondrial"/>
    <property type="match status" value="1"/>
</dbReference>
<comment type="similarity">
    <text evidence="5">Belongs to the class-I aminoacyl-tRNA synthetase family.</text>
</comment>
<proteinExistence type="inferred from homology"/>